<organism evidence="1 2">
    <name type="scientific">Sphingobacterium thalpophilum</name>
    <dbReference type="NCBI Taxonomy" id="259"/>
    <lineage>
        <taxon>Bacteria</taxon>
        <taxon>Pseudomonadati</taxon>
        <taxon>Bacteroidota</taxon>
        <taxon>Sphingobacteriia</taxon>
        <taxon>Sphingobacteriales</taxon>
        <taxon>Sphingobacteriaceae</taxon>
        <taxon>Sphingobacterium</taxon>
    </lineage>
</organism>
<dbReference type="Proteomes" id="UP001485301">
    <property type="component" value="Chromosome"/>
</dbReference>
<keyword evidence="2" id="KW-1185">Reference proteome</keyword>
<evidence type="ECO:0000313" key="2">
    <source>
        <dbReference type="Proteomes" id="UP001485301"/>
    </source>
</evidence>
<accession>A0ACD5C8Q0</accession>
<reference evidence="1" key="1">
    <citation type="submission" date="2024-04" db="EMBL/GenBank/DDBJ databases">
        <title>Complete genome sequence of Sphingobacterium thalpophiium BAA-1094.</title>
        <authorList>
            <person name="Adaikpoh B.I."/>
        </authorList>
    </citation>
    <scope>NUCLEOTIDE SEQUENCE</scope>
    <source>
        <strain evidence="1">BAA-1094</strain>
    </source>
</reference>
<dbReference type="EMBL" id="CP151087">
    <property type="protein sequence ID" value="WZN58236.1"/>
    <property type="molecule type" value="Genomic_DNA"/>
</dbReference>
<protein>
    <submittedName>
        <fullName evidence="1">Uncharacterized protein</fullName>
    </submittedName>
</protein>
<sequence>MSILIDATAEEEWSPTIKQFEKQPVGNAQVRFVQGELFWIVFSWKTTYRNKAQN</sequence>
<evidence type="ECO:0000313" key="1">
    <source>
        <dbReference type="EMBL" id="WZN58236.1"/>
    </source>
</evidence>
<proteinExistence type="predicted"/>
<name>A0ACD5C8Q0_9SPHI</name>
<gene>
    <name evidence="1" type="ORF">AACH28_12005</name>
</gene>